<dbReference type="Gene3D" id="2.60.40.10">
    <property type="entry name" value="Immunoglobulins"/>
    <property type="match status" value="3"/>
</dbReference>
<dbReference type="InterPro" id="IPR003599">
    <property type="entry name" value="Ig_sub"/>
</dbReference>
<organism evidence="3 4">
    <name type="scientific">Cyprinodon variegatus</name>
    <name type="common">Sheepshead minnow</name>
    <dbReference type="NCBI Taxonomy" id="28743"/>
    <lineage>
        <taxon>Eukaryota</taxon>
        <taxon>Metazoa</taxon>
        <taxon>Chordata</taxon>
        <taxon>Craniata</taxon>
        <taxon>Vertebrata</taxon>
        <taxon>Euteleostomi</taxon>
        <taxon>Actinopterygii</taxon>
        <taxon>Neopterygii</taxon>
        <taxon>Teleostei</taxon>
        <taxon>Neoteleostei</taxon>
        <taxon>Acanthomorphata</taxon>
        <taxon>Ovalentaria</taxon>
        <taxon>Atherinomorphae</taxon>
        <taxon>Cyprinodontiformes</taxon>
        <taxon>Cyprinodontidae</taxon>
        <taxon>Cyprinodon</taxon>
    </lineage>
</organism>
<dbReference type="Proteomes" id="UP000265020">
    <property type="component" value="Unassembled WGS sequence"/>
</dbReference>
<name>A0A3Q2FUD0_CYPVA</name>
<feature type="signal peptide" evidence="1">
    <location>
        <begin position="1"/>
        <end position="20"/>
    </location>
</feature>
<dbReference type="InterPro" id="IPR007110">
    <property type="entry name" value="Ig-like_dom"/>
</dbReference>
<sequence>MIIIIIIIIIILSLFYSLSCWCVTYSPSQICAIKGSTVDLQCNFTYPSKIDNIVTVVESIKWFTKGTATAPIDLKNDPDYAGRVEYGTGCTVRIRNIGEADSAFYKIRFKTNHKHGIYTGVPGVKLSVSDAPRPPIVSLHSSGDVVEGSSVTLVCSSDANPPAKYTWYKEDEPDPRSKESKLVFKSIQSSDSGKYFCTAQNKFLMMTSKNIIVDVEYAPRLPVVSLIPSGEIKEGMSLTLTCSSDANPAANYSWFNKNEKWPQYSIQNLTIANIGQQHSGLYYCEAINKRGSHKSAIHVTVFASKLDKAPVKGHFLYFMRFYILPKAIFNKLKKVSGTDFNASTLHLPPSDNNFVWFFLNILCYII</sequence>
<accession>A0A3Q2FUD0</accession>
<dbReference type="Ensembl" id="ENSCVAT00000017398.1">
    <property type="protein sequence ID" value="ENSCVAP00000010635.1"/>
    <property type="gene ID" value="ENSCVAG00000012800.1"/>
</dbReference>
<keyword evidence="4" id="KW-1185">Reference proteome</keyword>
<dbReference type="AlphaFoldDB" id="A0A3Q2FUD0"/>
<keyword evidence="1" id="KW-0732">Signal</keyword>
<evidence type="ECO:0000259" key="2">
    <source>
        <dbReference type="PROSITE" id="PS50835"/>
    </source>
</evidence>
<dbReference type="SMART" id="SM00409">
    <property type="entry name" value="IG"/>
    <property type="match status" value="3"/>
</dbReference>
<dbReference type="InterPro" id="IPR013783">
    <property type="entry name" value="Ig-like_fold"/>
</dbReference>
<evidence type="ECO:0000313" key="3">
    <source>
        <dbReference type="Ensembl" id="ENSCVAP00000010635.1"/>
    </source>
</evidence>
<dbReference type="Pfam" id="PF13895">
    <property type="entry name" value="Ig_2"/>
    <property type="match status" value="2"/>
</dbReference>
<evidence type="ECO:0000313" key="4">
    <source>
        <dbReference type="Proteomes" id="UP000265020"/>
    </source>
</evidence>
<dbReference type="CDD" id="cd00096">
    <property type="entry name" value="Ig"/>
    <property type="match status" value="1"/>
</dbReference>
<dbReference type="InterPro" id="IPR003598">
    <property type="entry name" value="Ig_sub2"/>
</dbReference>
<dbReference type="SUPFAM" id="SSF48726">
    <property type="entry name" value="Immunoglobulin"/>
    <property type="match status" value="3"/>
</dbReference>
<evidence type="ECO:0000256" key="1">
    <source>
        <dbReference type="SAM" id="SignalP"/>
    </source>
</evidence>
<dbReference type="PANTHER" id="PTHR46013">
    <property type="entry name" value="VASCULAR CELL ADHESION MOLECULE 1"/>
    <property type="match status" value="1"/>
</dbReference>
<feature type="chain" id="PRO_5018554490" description="Ig-like domain-containing protein" evidence="1">
    <location>
        <begin position="21"/>
        <end position="366"/>
    </location>
</feature>
<feature type="domain" description="Ig-like" evidence="2">
    <location>
        <begin position="134"/>
        <end position="212"/>
    </location>
</feature>
<dbReference type="InterPro" id="IPR036179">
    <property type="entry name" value="Ig-like_dom_sf"/>
</dbReference>
<protein>
    <recommendedName>
        <fullName evidence="2">Ig-like domain-containing protein</fullName>
    </recommendedName>
</protein>
<reference evidence="3" key="2">
    <citation type="submission" date="2025-09" db="UniProtKB">
        <authorList>
            <consortium name="Ensembl"/>
        </authorList>
    </citation>
    <scope>IDENTIFICATION</scope>
</reference>
<feature type="domain" description="Ig-like" evidence="2">
    <location>
        <begin position="219"/>
        <end position="300"/>
    </location>
</feature>
<dbReference type="GeneTree" id="ENSGT01010000222294"/>
<reference evidence="3" key="1">
    <citation type="submission" date="2025-08" db="UniProtKB">
        <authorList>
            <consortium name="Ensembl"/>
        </authorList>
    </citation>
    <scope>IDENTIFICATION</scope>
</reference>
<dbReference type="PROSITE" id="PS50835">
    <property type="entry name" value="IG_LIKE"/>
    <property type="match status" value="2"/>
</dbReference>
<dbReference type="PANTHER" id="PTHR46013:SF4">
    <property type="entry name" value="B-CELL RECEPTOR CD22-RELATED"/>
    <property type="match status" value="1"/>
</dbReference>
<dbReference type="SMART" id="SM00408">
    <property type="entry name" value="IGc2"/>
    <property type="match status" value="2"/>
</dbReference>
<dbReference type="OMA" id="DYENWGE"/>
<proteinExistence type="predicted"/>